<gene>
    <name evidence="1" type="ORF">PWYN_18100</name>
</gene>
<dbReference type="AlphaFoldDB" id="A0A098M3N1"/>
<sequence length="61" mass="7632">MENTQRYFYCYDKRLRNQLMKNKQSYICSGLHQQTLNPFWQFPFTEELERVITEYNDKKKS</sequence>
<dbReference type="OrthoDB" id="2932668at2"/>
<dbReference type="Proteomes" id="UP000029734">
    <property type="component" value="Unassembled WGS sequence"/>
</dbReference>
<keyword evidence="2" id="KW-1185">Reference proteome</keyword>
<reference evidence="1 2" key="2">
    <citation type="submission" date="2014-10" db="EMBL/GenBank/DDBJ databases">
        <title>Comparative genomics of the Paenibacillus odorifer group.</title>
        <authorList>
            <person name="Tsai Y.-C."/>
            <person name="Martin N."/>
            <person name="Korlach J."/>
            <person name="Wiedmann M."/>
        </authorList>
    </citation>
    <scope>NUCLEOTIDE SEQUENCE [LARGE SCALE GENOMIC DNA]</scope>
    <source>
        <strain evidence="1 2">DSM 18334</strain>
    </source>
</reference>
<protein>
    <submittedName>
        <fullName evidence="1">Uncharacterized protein</fullName>
    </submittedName>
</protein>
<proteinExistence type="predicted"/>
<accession>A0A098M3N1</accession>
<comment type="caution">
    <text evidence="1">The sequence shown here is derived from an EMBL/GenBank/DDBJ whole genome shotgun (WGS) entry which is preliminary data.</text>
</comment>
<evidence type="ECO:0000313" key="1">
    <source>
        <dbReference type="EMBL" id="KGE16626.1"/>
    </source>
</evidence>
<reference evidence="1 2" key="1">
    <citation type="submission" date="2014-08" db="EMBL/GenBank/DDBJ databases">
        <authorList>
            <person name="den Bakker H.C."/>
        </authorList>
    </citation>
    <scope>NUCLEOTIDE SEQUENCE [LARGE SCALE GENOMIC DNA]</scope>
    <source>
        <strain evidence="1 2">DSM 18334</strain>
    </source>
</reference>
<evidence type="ECO:0000313" key="2">
    <source>
        <dbReference type="Proteomes" id="UP000029734"/>
    </source>
</evidence>
<name>A0A098M3N1_9BACL</name>
<dbReference type="RefSeq" id="WP_036654680.1">
    <property type="nucleotide sequence ID" value="NZ_JQCR01000003.1"/>
</dbReference>
<organism evidence="1 2">
    <name type="scientific">Paenibacillus wynnii</name>
    <dbReference type="NCBI Taxonomy" id="268407"/>
    <lineage>
        <taxon>Bacteria</taxon>
        <taxon>Bacillati</taxon>
        <taxon>Bacillota</taxon>
        <taxon>Bacilli</taxon>
        <taxon>Bacillales</taxon>
        <taxon>Paenibacillaceae</taxon>
        <taxon>Paenibacillus</taxon>
    </lineage>
</organism>
<dbReference type="EMBL" id="JQCR01000003">
    <property type="protein sequence ID" value="KGE16626.1"/>
    <property type="molecule type" value="Genomic_DNA"/>
</dbReference>